<dbReference type="EMBL" id="CP036278">
    <property type="protein sequence ID" value="QDU55747.1"/>
    <property type="molecule type" value="Genomic_DNA"/>
</dbReference>
<proteinExistence type="predicted"/>
<accession>A0A518AM00</accession>
<name>A0A518AM00_9BACT</name>
<dbReference type="RefSeq" id="WP_145246564.1">
    <property type="nucleotide sequence ID" value="NZ_CP036278.1"/>
</dbReference>
<protein>
    <submittedName>
        <fullName evidence="2">Uncharacterized protein</fullName>
    </submittedName>
</protein>
<dbReference type="AlphaFoldDB" id="A0A518AM00"/>
<sequence>MVITASGGTDGANIVLFWPNNLPDDADAQLRDDPIALVEQLRSEGRMIWFYCEGDGDYSATFFIGTSIPIDLFRFCAEDEQYSELTVNGDGYFGGMEYMFKQDHTAYERNPHMLEKVDIPEGKYRAIVYSTTVADSFRREWLLRRVGRKALRLSNLLQWLVVLSAFSVLLLIVTLFVIHQLIWIAFAAAVVFTAAAMLISTTKGIKATRDSMVECEREFPSYVVHLDLL</sequence>
<evidence type="ECO:0000313" key="2">
    <source>
        <dbReference type="EMBL" id="QDU55747.1"/>
    </source>
</evidence>
<gene>
    <name evidence="2" type="ORF">Pan181_19420</name>
</gene>
<dbReference type="Proteomes" id="UP000315750">
    <property type="component" value="Chromosome"/>
</dbReference>
<evidence type="ECO:0000256" key="1">
    <source>
        <dbReference type="SAM" id="Phobius"/>
    </source>
</evidence>
<keyword evidence="1" id="KW-0472">Membrane</keyword>
<dbReference type="KEGG" id="amuc:Pan181_19420"/>
<evidence type="ECO:0000313" key="3">
    <source>
        <dbReference type="Proteomes" id="UP000315750"/>
    </source>
</evidence>
<keyword evidence="1" id="KW-1133">Transmembrane helix</keyword>
<feature type="transmembrane region" description="Helical" evidence="1">
    <location>
        <begin position="153"/>
        <end position="175"/>
    </location>
</feature>
<keyword evidence="3" id="KW-1185">Reference proteome</keyword>
<keyword evidence="1" id="KW-0812">Transmembrane</keyword>
<dbReference type="OrthoDB" id="270572at2"/>
<organism evidence="2 3">
    <name type="scientific">Aeoliella mucimassa</name>
    <dbReference type="NCBI Taxonomy" id="2527972"/>
    <lineage>
        <taxon>Bacteria</taxon>
        <taxon>Pseudomonadati</taxon>
        <taxon>Planctomycetota</taxon>
        <taxon>Planctomycetia</taxon>
        <taxon>Pirellulales</taxon>
        <taxon>Lacipirellulaceae</taxon>
        <taxon>Aeoliella</taxon>
    </lineage>
</organism>
<feature type="transmembrane region" description="Helical" evidence="1">
    <location>
        <begin position="181"/>
        <end position="199"/>
    </location>
</feature>
<reference evidence="2 3" key="1">
    <citation type="submission" date="2019-02" db="EMBL/GenBank/DDBJ databases">
        <title>Deep-cultivation of Planctomycetes and their phenomic and genomic characterization uncovers novel biology.</title>
        <authorList>
            <person name="Wiegand S."/>
            <person name="Jogler M."/>
            <person name="Boedeker C."/>
            <person name="Pinto D."/>
            <person name="Vollmers J."/>
            <person name="Rivas-Marin E."/>
            <person name="Kohn T."/>
            <person name="Peeters S.H."/>
            <person name="Heuer A."/>
            <person name="Rast P."/>
            <person name="Oberbeckmann S."/>
            <person name="Bunk B."/>
            <person name="Jeske O."/>
            <person name="Meyerdierks A."/>
            <person name="Storesund J.E."/>
            <person name="Kallscheuer N."/>
            <person name="Luecker S."/>
            <person name="Lage O.M."/>
            <person name="Pohl T."/>
            <person name="Merkel B.J."/>
            <person name="Hornburger P."/>
            <person name="Mueller R.-W."/>
            <person name="Bruemmer F."/>
            <person name="Labrenz M."/>
            <person name="Spormann A.M."/>
            <person name="Op den Camp H."/>
            <person name="Overmann J."/>
            <person name="Amann R."/>
            <person name="Jetten M.S.M."/>
            <person name="Mascher T."/>
            <person name="Medema M.H."/>
            <person name="Devos D.P."/>
            <person name="Kaster A.-K."/>
            <person name="Ovreas L."/>
            <person name="Rohde M."/>
            <person name="Galperin M.Y."/>
            <person name="Jogler C."/>
        </authorList>
    </citation>
    <scope>NUCLEOTIDE SEQUENCE [LARGE SCALE GENOMIC DNA]</scope>
    <source>
        <strain evidence="2 3">Pan181</strain>
    </source>
</reference>